<dbReference type="RefSeq" id="WP_219546240.1">
    <property type="nucleotide sequence ID" value="NZ_JAHKRN010000022.1"/>
</dbReference>
<comment type="caution">
    <text evidence="3">The sequence shown here is derived from an EMBL/GenBank/DDBJ whole genome shotgun (WGS) entry which is preliminary data.</text>
</comment>
<dbReference type="InterPro" id="IPR000757">
    <property type="entry name" value="Beta-glucanase-like"/>
</dbReference>
<proteinExistence type="predicted"/>
<dbReference type="PROSITE" id="PS51762">
    <property type="entry name" value="GH16_2"/>
    <property type="match status" value="1"/>
</dbReference>
<sequence>MSDHGVDRRRFLTVSGLSLGVAALPTGATAATPSPSPARAETWENIIEKSSFDSWTAFDREWNRLYPWGGDDDTHNGAARMHAGQISLSGGVLTLKATRLAAADGTSPHKPHAPLWYRSGAIHAREQIIVNDQFPEYDIEGEFSAQTGPGIWPAFWTTGEWPAWPPETDILEYVGDSTNLFNTWNKTSSGDEGEEAGDDYFVTRERVPVANPAAWHKYRVWMYKDGDDVGLNQQLPGPTGDTQLRARNVWVGRTRAW</sequence>
<feature type="chain" id="PRO_5046635556" evidence="1">
    <location>
        <begin position="31"/>
        <end position="257"/>
    </location>
</feature>
<protein>
    <submittedName>
        <fullName evidence="3">Family 16 glycosylhydrolase</fullName>
    </submittedName>
</protein>
<organism evidence="3 4">
    <name type="scientific">Nonomuraea harbinensis</name>
    <dbReference type="NCBI Taxonomy" id="1286938"/>
    <lineage>
        <taxon>Bacteria</taxon>
        <taxon>Bacillati</taxon>
        <taxon>Actinomycetota</taxon>
        <taxon>Actinomycetes</taxon>
        <taxon>Streptosporangiales</taxon>
        <taxon>Streptosporangiaceae</taxon>
        <taxon>Nonomuraea</taxon>
    </lineage>
</organism>
<evidence type="ECO:0000313" key="3">
    <source>
        <dbReference type="EMBL" id="MFC5819148.1"/>
    </source>
</evidence>
<dbReference type="InterPro" id="IPR006311">
    <property type="entry name" value="TAT_signal"/>
</dbReference>
<keyword evidence="1" id="KW-0732">Signal</keyword>
<evidence type="ECO:0000259" key="2">
    <source>
        <dbReference type="PROSITE" id="PS51762"/>
    </source>
</evidence>
<dbReference type="Proteomes" id="UP001596096">
    <property type="component" value="Unassembled WGS sequence"/>
</dbReference>
<name>A0ABW1C0M9_9ACTN</name>
<feature type="signal peptide" evidence="1">
    <location>
        <begin position="1"/>
        <end position="30"/>
    </location>
</feature>
<dbReference type="EMBL" id="JBHSNW010000017">
    <property type="protein sequence ID" value="MFC5819148.1"/>
    <property type="molecule type" value="Genomic_DNA"/>
</dbReference>
<gene>
    <name evidence="3" type="ORF">ACFPUY_28965</name>
</gene>
<accession>A0ABW1C0M9</accession>
<evidence type="ECO:0000256" key="1">
    <source>
        <dbReference type="SAM" id="SignalP"/>
    </source>
</evidence>
<dbReference type="PROSITE" id="PS51318">
    <property type="entry name" value="TAT"/>
    <property type="match status" value="1"/>
</dbReference>
<feature type="domain" description="GH16" evidence="2">
    <location>
        <begin position="41"/>
        <end position="257"/>
    </location>
</feature>
<reference evidence="4" key="1">
    <citation type="journal article" date="2019" name="Int. J. Syst. Evol. Microbiol.">
        <title>The Global Catalogue of Microorganisms (GCM) 10K type strain sequencing project: providing services to taxonomists for standard genome sequencing and annotation.</title>
        <authorList>
            <consortium name="The Broad Institute Genomics Platform"/>
            <consortium name="The Broad Institute Genome Sequencing Center for Infectious Disease"/>
            <person name="Wu L."/>
            <person name="Ma J."/>
        </authorList>
    </citation>
    <scope>NUCLEOTIDE SEQUENCE [LARGE SCALE GENOMIC DNA]</scope>
    <source>
        <strain evidence="4">CGMCC 4.7106</strain>
    </source>
</reference>
<evidence type="ECO:0000313" key="4">
    <source>
        <dbReference type="Proteomes" id="UP001596096"/>
    </source>
</evidence>
<keyword evidence="4" id="KW-1185">Reference proteome</keyword>